<dbReference type="InterPro" id="IPR053207">
    <property type="entry name" value="Non-NMDA_GluR_Accessory"/>
</dbReference>
<feature type="chain" id="PRO_5035323603" description="CUB domain-containing protein" evidence="4">
    <location>
        <begin position="23"/>
        <end position="806"/>
    </location>
</feature>
<evidence type="ECO:0000313" key="6">
    <source>
        <dbReference type="EMBL" id="KAG8042044.1"/>
    </source>
</evidence>
<evidence type="ECO:0000256" key="3">
    <source>
        <dbReference type="SAM" id="Phobius"/>
    </source>
</evidence>
<evidence type="ECO:0000256" key="4">
    <source>
        <dbReference type="SAM" id="SignalP"/>
    </source>
</evidence>
<dbReference type="PROSITE" id="PS01180">
    <property type="entry name" value="CUB"/>
    <property type="match status" value="1"/>
</dbReference>
<keyword evidence="1" id="KW-1015">Disulfide bond</keyword>
<evidence type="ECO:0000256" key="2">
    <source>
        <dbReference type="PROSITE-ProRule" id="PRU00059"/>
    </source>
</evidence>
<feature type="signal peptide" evidence="4">
    <location>
        <begin position="1"/>
        <end position="22"/>
    </location>
</feature>
<keyword evidence="7" id="KW-1185">Reference proteome</keyword>
<feature type="domain" description="CUB" evidence="5">
    <location>
        <begin position="228"/>
        <end position="344"/>
    </location>
</feature>
<feature type="transmembrane region" description="Helical" evidence="3">
    <location>
        <begin position="788"/>
        <end position="805"/>
    </location>
</feature>
<comment type="caution">
    <text evidence="2">Lacks conserved residue(s) required for the propagation of feature annotation.</text>
</comment>
<keyword evidence="3" id="KW-0472">Membrane</keyword>
<dbReference type="CDD" id="cd00041">
    <property type="entry name" value="CUB"/>
    <property type="match status" value="1"/>
</dbReference>
<keyword evidence="3" id="KW-1133">Transmembrane helix</keyword>
<dbReference type="Pfam" id="PF00431">
    <property type="entry name" value="CUB"/>
    <property type="match status" value="1"/>
</dbReference>
<evidence type="ECO:0000256" key="1">
    <source>
        <dbReference type="ARBA" id="ARBA00023157"/>
    </source>
</evidence>
<comment type="caution">
    <text evidence="6">The sequence shown here is derived from an EMBL/GenBank/DDBJ whole genome shotgun (WGS) entry which is preliminary data.</text>
</comment>
<organism evidence="6 7">
    <name type="scientific">Cotesia typhae</name>
    <dbReference type="NCBI Taxonomy" id="2053667"/>
    <lineage>
        <taxon>Eukaryota</taxon>
        <taxon>Metazoa</taxon>
        <taxon>Ecdysozoa</taxon>
        <taxon>Arthropoda</taxon>
        <taxon>Hexapoda</taxon>
        <taxon>Insecta</taxon>
        <taxon>Pterygota</taxon>
        <taxon>Neoptera</taxon>
        <taxon>Endopterygota</taxon>
        <taxon>Hymenoptera</taxon>
        <taxon>Apocrita</taxon>
        <taxon>Ichneumonoidea</taxon>
        <taxon>Braconidae</taxon>
        <taxon>Microgastrinae</taxon>
        <taxon>Cotesia</taxon>
    </lineage>
</organism>
<dbReference type="GO" id="GO:0005886">
    <property type="term" value="C:plasma membrane"/>
    <property type="evidence" value="ECO:0007669"/>
    <property type="project" value="TreeGrafter"/>
</dbReference>
<name>A0A8J5RAM4_9HYME</name>
<reference evidence="6" key="2">
    <citation type="submission" date="2021-04" db="EMBL/GenBank/DDBJ databases">
        <title>Genome-wide patterns of bracovirus chromosomal integration into multiple host tissues during parasitism.</title>
        <authorList>
            <person name="Chebbi M.A.C."/>
        </authorList>
    </citation>
    <scope>NUCLEOTIDE SEQUENCE</scope>
    <source>
        <tissue evidence="6">Whole body</tissue>
    </source>
</reference>
<gene>
    <name evidence="6" type="ORF">G9C98_000035</name>
</gene>
<dbReference type="InterPro" id="IPR000859">
    <property type="entry name" value="CUB_dom"/>
</dbReference>
<accession>A0A8J5RAM4</accession>
<sequence>MRIMIRGLWLAIVFTLASYAYSQMTWTPIFVSGESQVDFWTQSETGCACSFNSSSKNCACCVLSGGCSCGNAMPKRCAQCGLEQYCTNMCNITLDSKQLLRKSNRAFGQIKSLSVIGPTECFYRFIPDIGQRVELQIYRLISIGRHNGTACEGGWLELEGGARICGSNVRFDRPVVLFSDKSEATLRMQIHENTTRSQFLAYFSFASKASTSVGWPMRGGKAINNTDCDWIFEDCLNTDCILASPAYPGLYPANIRCRYLITSNITVSITLAFNSLLLSFNHCTDDYVAIYAGPTASSTMLKKLCNNEKMSIVHVGTELLVEFKSGSEMSPFNYNGFSAQVTVNELTTLPPTTTTSFYSTIKSIEDNVNNSIIYDVTKYNNRNLKDLRSNSVAGSSITAAGCDLEIDGNKSRFGHYNTRGKIQSDSCHFVLRGRVHDTVHILLISYNLSASSCKTVIEIWDDGSPGEEKNLKNIKKICSPVQTVKRPRQFNHSERYSEPEHYSSTGRELTIVFKRTDNKTDDQQFVEFSYYFHDGEYFTSITMTRSVDNGITNESSNKSCNTLCGDNGCHCVSDKHLDEINHVKLVSEPNNVVICLCGNYENWLPLRIRGWSPLYIEWSRSSGTDLNVKAAYKFIEDTYCGDHSTTQLEGIVKTGDLTSNTISNQYYQQKCTWILDSTIDRQLTVEVESSQDRPCTSWNLTIHEYTRSANPLGQRLYTFCSRDKHKNFTLPWKMNTAIIRLQALSRTAPQYVIKWRSVTTLGSTRKNQPSPAPDYVLKSSQSTISINNYYTIVLSINIIFVTLIFY</sequence>
<dbReference type="PANTHER" id="PTHR47537">
    <property type="entry name" value="CUBILIN"/>
    <property type="match status" value="1"/>
</dbReference>
<keyword evidence="4" id="KW-0732">Signal</keyword>
<proteinExistence type="predicted"/>
<evidence type="ECO:0000313" key="7">
    <source>
        <dbReference type="Proteomes" id="UP000729913"/>
    </source>
</evidence>
<dbReference type="AlphaFoldDB" id="A0A8J5RAM4"/>
<dbReference type="EMBL" id="JAAOIC020000003">
    <property type="protein sequence ID" value="KAG8042044.1"/>
    <property type="molecule type" value="Genomic_DNA"/>
</dbReference>
<reference evidence="6" key="1">
    <citation type="submission" date="2020-03" db="EMBL/GenBank/DDBJ databases">
        <authorList>
            <person name="Chebbi M.A."/>
            <person name="Drezen J.M."/>
        </authorList>
    </citation>
    <scope>NUCLEOTIDE SEQUENCE</scope>
    <source>
        <tissue evidence="6">Whole body</tissue>
    </source>
</reference>
<evidence type="ECO:0000259" key="5">
    <source>
        <dbReference type="PROSITE" id="PS01180"/>
    </source>
</evidence>
<dbReference type="OrthoDB" id="10063988at2759"/>
<dbReference type="Proteomes" id="UP000729913">
    <property type="component" value="Unassembled WGS sequence"/>
</dbReference>
<keyword evidence="3" id="KW-0812">Transmembrane</keyword>
<protein>
    <recommendedName>
        <fullName evidence="5">CUB domain-containing protein</fullName>
    </recommendedName>
</protein>
<dbReference type="PANTHER" id="PTHR47537:SF3">
    <property type="entry name" value="CUB DOMAIN-CONTAINING PROTEIN"/>
    <property type="match status" value="1"/>
</dbReference>
<dbReference type="SMART" id="SM00042">
    <property type="entry name" value="CUB"/>
    <property type="match status" value="2"/>
</dbReference>